<dbReference type="EMBL" id="JADEXN010000070">
    <property type="protein sequence ID" value="MBE9040285.1"/>
    <property type="molecule type" value="Genomic_DNA"/>
</dbReference>
<dbReference type="PROSITE" id="PS51257">
    <property type="entry name" value="PROKAR_LIPOPROTEIN"/>
    <property type="match status" value="1"/>
</dbReference>
<evidence type="ECO:0000313" key="3">
    <source>
        <dbReference type="EMBL" id="MBE9040285.1"/>
    </source>
</evidence>
<feature type="non-terminal residue" evidence="3">
    <location>
        <position position="111"/>
    </location>
</feature>
<evidence type="ECO:0000313" key="4">
    <source>
        <dbReference type="Proteomes" id="UP000621799"/>
    </source>
</evidence>
<sequence length="111" mass="11819">MKKKLTAVLISSVVLMGATACQDTARTSVDAPSSVDETPEVLEADEAVDSKEDAQSSVRRDQLDSDIRAREERNNLTGGDAERADGDLASEVRSKLEANLPASALTIEAED</sequence>
<reference evidence="3" key="1">
    <citation type="submission" date="2020-10" db="EMBL/GenBank/DDBJ databases">
        <authorList>
            <person name="Castelo-Branco R."/>
            <person name="Eusebio N."/>
            <person name="Adriana R."/>
            <person name="Vieira A."/>
            <person name="Brugerolle De Fraissinette N."/>
            <person name="Rezende De Castro R."/>
            <person name="Schneider M.P."/>
            <person name="Vasconcelos V."/>
            <person name="Leao P.N."/>
        </authorList>
    </citation>
    <scope>NUCLEOTIDE SEQUENCE</scope>
    <source>
        <strain evidence="3">LEGE 11467</strain>
    </source>
</reference>
<feature type="region of interest" description="Disordered" evidence="1">
    <location>
        <begin position="24"/>
        <end position="88"/>
    </location>
</feature>
<gene>
    <name evidence="3" type="ORF">IQ235_05700</name>
</gene>
<feature type="chain" id="PRO_5037647678" evidence="2">
    <location>
        <begin position="21"/>
        <end position="111"/>
    </location>
</feature>
<dbReference type="AlphaFoldDB" id="A0A928Z786"/>
<proteinExistence type="predicted"/>
<feature type="compositionally biased region" description="Acidic residues" evidence="1">
    <location>
        <begin position="37"/>
        <end position="47"/>
    </location>
</feature>
<evidence type="ECO:0000256" key="1">
    <source>
        <dbReference type="SAM" id="MobiDB-lite"/>
    </source>
</evidence>
<evidence type="ECO:0000256" key="2">
    <source>
        <dbReference type="SAM" id="SignalP"/>
    </source>
</evidence>
<name>A0A928Z786_9CYAN</name>
<feature type="compositionally biased region" description="Basic and acidic residues" evidence="1">
    <location>
        <begin position="48"/>
        <end position="88"/>
    </location>
</feature>
<dbReference type="Proteomes" id="UP000621799">
    <property type="component" value="Unassembled WGS sequence"/>
</dbReference>
<feature type="signal peptide" evidence="2">
    <location>
        <begin position="1"/>
        <end position="20"/>
    </location>
</feature>
<protein>
    <submittedName>
        <fullName evidence="3">Transporter</fullName>
    </submittedName>
</protein>
<keyword evidence="2" id="KW-0732">Signal</keyword>
<keyword evidence="4" id="KW-1185">Reference proteome</keyword>
<dbReference type="RefSeq" id="WP_264320539.1">
    <property type="nucleotide sequence ID" value="NZ_JADEXN010000070.1"/>
</dbReference>
<comment type="caution">
    <text evidence="3">The sequence shown here is derived from an EMBL/GenBank/DDBJ whole genome shotgun (WGS) entry which is preliminary data.</text>
</comment>
<organism evidence="3 4">
    <name type="scientific">Zarconia navalis LEGE 11467</name>
    <dbReference type="NCBI Taxonomy" id="1828826"/>
    <lineage>
        <taxon>Bacteria</taxon>
        <taxon>Bacillati</taxon>
        <taxon>Cyanobacteriota</taxon>
        <taxon>Cyanophyceae</taxon>
        <taxon>Oscillatoriophycideae</taxon>
        <taxon>Oscillatoriales</taxon>
        <taxon>Oscillatoriales incertae sedis</taxon>
        <taxon>Zarconia</taxon>
        <taxon>Zarconia navalis</taxon>
    </lineage>
</organism>
<accession>A0A928Z786</accession>